<organism evidence="1 2">
    <name type="scientific">Aspergillus avenaceus</name>
    <dbReference type="NCBI Taxonomy" id="36643"/>
    <lineage>
        <taxon>Eukaryota</taxon>
        <taxon>Fungi</taxon>
        <taxon>Dikarya</taxon>
        <taxon>Ascomycota</taxon>
        <taxon>Pezizomycotina</taxon>
        <taxon>Eurotiomycetes</taxon>
        <taxon>Eurotiomycetidae</taxon>
        <taxon>Eurotiales</taxon>
        <taxon>Aspergillaceae</taxon>
        <taxon>Aspergillus</taxon>
        <taxon>Aspergillus subgen. Circumdati</taxon>
    </lineage>
</organism>
<dbReference type="AlphaFoldDB" id="A0A5N6TZC5"/>
<proteinExistence type="predicted"/>
<protein>
    <submittedName>
        <fullName evidence="1">Uncharacterized protein</fullName>
    </submittedName>
</protein>
<sequence length="236" mass="26701">MPSSIIRSFDEKLPRSPHVMFTFKDNYREFRSSVSSTVAANAVRVYIKEDISSLQGFAARYLDLRLRPFSPLSEIMPALERSHVLSTEADVVRLSTLQLLHPVNIALQEFAPSGTVVVCSSEKQGGQNSRFDIQWSLRSEDGRFLTTLAILEVKNTHVVHKTDFTPAERTSETYEAGMQEAMKFAPQYTLLEGNAVWLSKQASKYSGICTDVAVFDWNAMFIFNFNGRDSTGRKKW</sequence>
<dbReference type="Proteomes" id="UP000325780">
    <property type="component" value="Unassembled WGS sequence"/>
</dbReference>
<evidence type="ECO:0000313" key="2">
    <source>
        <dbReference type="Proteomes" id="UP000325780"/>
    </source>
</evidence>
<evidence type="ECO:0000313" key="1">
    <source>
        <dbReference type="EMBL" id="KAE8151736.1"/>
    </source>
</evidence>
<dbReference type="OrthoDB" id="2896980at2759"/>
<name>A0A5N6TZC5_ASPAV</name>
<reference evidence="1 2" key="1">
    <citation type="submission" date="2019-04" db="EMBL/GenBank/DDBJ databases">
        <title>Friends and foes A comparative genomics study of 23 Aspergillus species from section Flavi.</title>
        <authorList>
            <consortium name="DOE Joint Genome Institute"/>
            <person name="Kjaerbolling I."/>
            <person name="Vesth T."/>
            <person name="Frisvad J.C."/>
            <person name="Nybo J.L."/>
            <person name="Theobald S."/>
            <person name="Kildgaard S."/>
            <person name="Isbrandt T."/>
            <person name="Kuo A."/>
            <person name="Sato A."/>
            <person name="Lyhne E.K."/>
            <person name="Kogle M.E."/>
            <person name="Wiebenga A."/>
            <person name="Kun R.S."/>
            <person name="Lubbers R.J."/>
            <person name="Makela M.R."/>
            <person name="Barry K."/>
            <person name="Chovatia M."/>
            <person name="Clum A."/>
            <person name="Daum C."/>
            <person name="Haridas S."/>
            <person name="He G."/>
            <person name="LaButti K."/>
            <person name="Lipzen A."/>
            <person name="Mondo S."/>
            <person name="Riley R."/>
            <person name="Salamov A."/>
            <person name="Simmons B.A."/>
            <person name="Magnuson J.K."/>
            <person name="Henrissat B."/>
            <person name="Mortensen U.H."/>
            <person name="Larsen T.O."/>
            <person name="Devries R.P."/>
            <person name="Grigoriev I.V."/>
            <person name="Machida M."/>
            <person name="Baker S.E."/>
            <person name="Andersen M.R."/>
        </authorList>
    </citation>
    <scope>NUCLEOTIDE SEQUENCE [LARGE SCALE GENOMIC DNA]</scope>
    <source>
        <strain evidence="1 2">IBT 18842</strain>
    </source>
</reference>
<dbReference type="EMBL" id="ML742065">
    <property type="protein sequence ID" value="KAE8151736.1"/>
    <property type="molecule type" value="Genomic_DNA"/>
</dbReference>
<gene>
    <name evidence="1" type="ORF">BDV25DRAFT_128539</name>
</gene>
<keyword evidence="2" id="KW-1185">Reference proteome</keyword>
<accession>A0A5N6TZC5</accession>